<reference evidence="2 3" key="1">
    <citation type="journal article" date="2024" name="Arch. Microbiol.">
        <title>Corallococcus caeni sp. nov., a novel myxobacterium isolated from activated sludge.</title>
        <authorList>
            <person name="Tomita S."/>
            <person name="Nakai R."/>
            <person name="Kuroda K."/>
            <person name="Kurashita H."/>
            <person name="Hatamoto M."/>
            <person name="Yamaguchi T."/>
            <person name="Narihiro T."/>
        </authorList>
    </citation>
    <scope>NUCLEOTIDE SEQUENCE [LARGE SCALE GENOMIC DNA]</scope>
    <source>
        <strain evidence="2 3">NO1</strain>
    </source>
</reference>
<dbReference type="SUPFAM" id="SSF51735">
    <property type="entry name" value="NAD(P)-binding Rossmann-fold domains"/>
    <property type="match status" value="1"/>
</dbReference>
<evidence type="ECO:0000313" key="3">
    <source>
        <dbReference type="Proteomes" id="UP001342631"/>
    </source>
</evidence>
<dbReference type="Pfam" id="PF05368">
    <property type="entry name" value="NmrA"/>
    <property type="match status" value="1"/>
</dbReference>
<proteinExistence type="predicted"/>
<evidence type="ECO:0000259" key="1">
    <source>
        <dbReference type="Pfam" id="PF05368"/>
    </source>
</evidence>
<organism evidence="2 3">
    <name type="scientific">Corallococcus caeni</name>
    <dbReference type="NCBI Taxonomy" id="3082388"/>
    <lineage>
        <taxon>Bacteria</taxon>
        <taxon>Pseudomonadati</taxon>
        <taxon>Myxococcota</taxon>
        <taxon>Myxococcia</taxon>
        <taxon>Myxococcales</taxon>
        <taxon>Cystobacterineae</taxon>
        <taxon>Myxococcaceae</taxon>
        <taxon>Corallococcus</taxon>
    </lineage>
</organism>
<dbReference type="Proteomes" id="UP001342631">
    <property type="component" value="Unassembled WGS sequence"/>
</dbReference>
<keyword evidence="3" id="KW-1185">Reference proteome</keyword>
<sequence>MGGGAVVSGPVLVTGPTGNVGRAVVRALLAEGVAVRAAVKSPEHTVSLLKEMDGDVMPVPLDFRRPETFLPALEGVRGVFLMRPQVLAHAEGTLNAFIDAAGTQGVKQVVFLSMAGAEKRAWAPHHAVEEHLKRSNVGWTLLRPAFFAQNLGDAYREDIRQDGRLYMPAGHGKVAFVDVRDVGEVAARALLDTSLRNRAFTLTGLEAVTFDEVASVLSEVLGRPIRYVPASVPGYVRHLHQRRLSWDQLGLQTLMHVGLRFGKAEQVDPTLTNLLGRPTRTVRQYIEDHAPLWR</sequence>
<dbReference type="InterPro" id="IPR036291">
    <property type="entry name" value="NAD(P)-bd_dom_sf"/>
</dbReference>
<protein>
    <submittedName>
        <fullName evidence="2">NmrA family NAD(P)-binding protein</fullName>
    </submittedName>
</protein>
<dbReference type="InterPro" id="IPR051604">
    <property type="entry name" value="Ergot_Alk_Oxidoreductase"/>
</dbReference>
<name>A0ABQ6QZ11_9BACT</name>
<gene>
    <name evidence="2" type="ORF">ASNO1_55610</name>
</gene>
<dbReference type="CDD" id="cd05269">
    <property type="entry name" value="TMR_SDR_a"/>
    <property type="match status" value="1"/>
</dbReference>
<dbReference type="PANTHER" id="PTHR43162">
    <property type="match status" value="1"/>
</dbReference>
<dbReference type="InterPro" id="IPR008030">
    <property type="entry name" value="NmrA-like"/>
</dbReference>
<dbReference type="PANTHER" id="PTHR43162:SF1">
    <property type="entry name" value="PRESTALK A DIFFERENTIATION PROTEIN A"/>
    <property type="match status" value="1"/>
</dbReference>
<dbReference type="EMBL" id="BTTX01000005">
    <property type="protein sequence ID" value="GMU09308.1"/>
    <property type="molecule type" value="Genomic_DNA"/>
</dbReference>
<comment type="caution">
    <text evidence="2">The sequence shown here is derived from an EMBL/GenBank/DDBJ whole genome shotgun (WGS) entry which is preliminary data.</text>
</comment>
<dbReference type="Gene3D" id="3.40.50.720">
    <property type="entry name" value="NAD(P)-binding Rossmann-like Domain"/>
    <property type="match status" value="1"/>
</dbReference>
<accession>A0ABQ6QZ11</accession>
<dbReference type="RefSeq" id="WP_338280267.1">
    <property type="nucleotide sequence ID" value="NZ_BTTX01000005.1"/>
</dbReference>
<dbReference type="Gene3D" id="3.90.25.10">
    <property type="entry name" value="UDP-galactose 4-epimerase, domain 1"/>
    <property type="match status" value="1"/>
</dbReference>
<feature type="domain" description="NmrA-like" evidence="1">
    <location>
        <begin position="11"/>
        <end position="231"/>
    </location>
</feature>
<evidence type="ECO:0000313" key="2">
    <source>
        <dbReference type="EMBL" id="GMU09308.1"/>
    </source>
</evidence>